<evidence type="ECO:0000256" key="1">
    <source>
        <dbReference type="SAM" id="SignalP"/>
    </source>
</evidence>
<dbReference type="RefSeq" id="WP_069151639.1">
    <property type="nucleotide sequence ID" value="NZ_DAWDRA010000276.1"/>
</dbReference>
<evidence type="ECO:0000313" key="5">
    <source>
        <dbReference type="EMBL" id="ODR52433.1"/>
    </source>
</evidence>
<dbReference type="PROSITE" id="PS51257">
    <property type="entry name" value="PROKAR_LIPOPROTEIN"/>
    <property type="match status" value="1"/>
</dbReference>
<dbReference type="EMBL" id="MCGI01000001">
    <property type="protein sequence ID" value="ODM13676.1"/>
    <property type="molecule type" value="Genomic_DNA"/>
</dbReference>
<name>A0A1E3AA12_9FIRM</name>
<dbReference type="GeneID" id="93299884"/>
<feature type="domain" description="DUF5301" evidence="2">
    <location>
        <begin position="24"/>
        <end position="116"/>
    </location>
</feature>
<evidence type="ECO:0000313" key="8">
    <source>
        <dbReference type="Proteomes" id="UP000094271"/>
    </source>
</evidence>
<dbReference type="EMBL" id="MCGH01000002">
    <property type="protein sequence ID" value="ODM05337.1"/>
    <property type="molecule type" value="Genomic_DNA"/>
</dbReference>
<proteinExistence type="predicted"/>
<evidence type="ECO:0000313" key="3">
    <source>
        <dbReference type="EMBL" id="ODM05337.1"/>
    </source>
</evidence>
<protein>
    <recommendedName>
        <fullName evidence="2">DUF5301 domain-containing protein</fullName>
    </recommendedName>
</protein>
<evidence type="ECO:0000313" key="10">
    <source>
        <dbReference type="Proteomes" id="UP000095003"/>
    </source>
</evidence>
<evidence type="ECO:0000313" key="6">
    <source>
        <dbReference type="EMBL" id="ODR59300.1"/>
    </source>
</evidence>
<dbReference type="Proteomes" id="UP000094869">
    <property type="component" value="Unassembled WGS sequence"/>
</dbReference>
<dbReference type="EMBL" id="MEHD01000015">
    <property type="protein sequence ID" value="ODR59300.1"/>
    <property type="molecule type" value="Genomic_DNA"/>
</dbReference>
<evidence type="ECO:0000313" key="4">
    <source>
        <dbReference type="EMBL" id="ODM13676.1"/>
    </source>
</evidence>
<reference evidence="7 10" key="1">
    <citation type="submission" date="2016-07" db="EMBL/GenBank/DDBJ databases">
        <title>Characterization of isolates of Eisenbergiella tayi derived from blood cultures, using whole genome sequencing.</title>
        <authorList>
            <person name="Burdz T."/>
            <person name="Wiebe D."/>
            <person name="Huynh C."/>
            <person name="Bernard K."/>
        </authorList>
    </citation>
    <scope>NUCLEOTIDE SEQUENCE [LARGE SCALE GENOMIC DNA]</scope>
    <source>
        <strain evidence="3 7">NML 110608</strain>
        <strain evidence="4 10">NML 120489</strain>
    </source>
</reference>
<dbReference type="InterPro" id="IPR033782">
    <property type="entry name" value="DUF5301"/>
</dbReference>
<keyword evidence="1" id="KW-0732">Signal</keyword>
<dbReference type="Gene3D" id="2.60.40.4250">
    <property type="match status" value="1"/>
</dbReference>
<dbReference type="Proteomes" id="UP000094271">
    <property type="component" value="Unassembled WGS sequence"/>
</dbReference>
<dbReference type="EMBL" id="MEHA01000006">
    <property type="protein sequence ID" value="ODR52433.1"/>
    <property type="molecule type" value="Genomic_DNA"/>
</dbReference>
<dbReference type="Pfam" id="PF17225">
    <property type="entry name" value="DUF5301"/>
    <property type="match status" value="1"/>
</dbReference>
<evidence type="ECO:0000259" key="2">
    <source>
        <dbReference type="Pfam" id="PF17225"/>
    </source>
</evidence>
<dbReference type="Proteomes" id="UP000095003">
    <property type="component" value="Unassembled WGS sequence"/>
</dbReference>
<comment type="caution">
    <text evidence="3">The sequence shown here is derived from an EMBL/GenBank/DDBJ whole genome shotgun (WGS) entry which is preliminary data.</text>
</comment>
<feature type="chain" id="PRO_5014540565" description="DUF5301 domain-containing protein" evidence="1">
    <location>
        <begin position="25"/>
        <end position="128"/>
    </location>
</feature>
<organism evidence="3 7">
    <name type="scientific">Eisenbergiella tayi</name>
    <dbReference type="NCBI Taxonomy" id="1432052"/>
    <lineage>
        <taxon>Bacteria</taxon>
        <taxon>Bacillati</taxon>
        <taxon>Bacillota</taxon>
        <taxon>Clostridia</taxon>
        <taxon>Lachnospirales</taxon>
        <taxon>Lachnospiraceae</taxon>
        <taxon>Eisenbergiella</taxon>
    </lineage>
</organism>
<gene>
    <name evidence="4" type="ORF">BEH84_01395</name>
    <name evidence="5" type="ORF">BEI59_10335</name>
    <name evidence="3" type="ORF">BEI61_01222</name>
    <name evidence="6" type="ORF">BEI63_07250</name>
</gene>
<dbReference type="AlphaFoldDB" id="A0A1E3AA12"/>
<reference evidence="6 9" key="2">
    <citation type="submission" date="2016-08" db="EMBL/GenBank/DDBJ databases">
        <title>Characterization of Isolates of Eisenbergiella tayi Derived from Blood Cultures, Using Whole Genome Sequencing.</title>
        <authorList>
            <person name="Bernier A.-M."/>
            <person name="Burdz T."/>
            <person name="Wiebe D."/>
            <person name="Bernard K."/>
        </authorList>
    </citation>
    <scope>NUCLEOTIDE SEQUENCE [LARGE SCALE GENOMIC DNA]</scope>
    <source>
        <strain evidence="6 9">NML120146</strain>
    </source>
</reference>
<keyword evidence="9" id="KW-1185">Reference proteome</keyword>
<evidence type="ECO:0000313" key="9">
    <source>
        <dbReference type="Proteomes" id="UP000094869"/>
    </source>
</evidence>
<dbReference type="Proteomes" id="UP000094067">
    <property type="component" value="Unassembled WGS sequence"/>
</dbReference>
<reference evidence="5 8" key="3">
    <citation type="submission" date="2016-08" db="EMBL/GenBank/DDBJ databases">
        <authorList>
            <person name="Seilhamer J.J."/>
        </authorList>
    </citation>
    <scope>NUCLEOTIDE SEQUENCE [LARGE SCALE GENOMIC DNA]</scope>
    <source>
        <strain evidence="5 8">NML150140-1</strain>
    </source>
</reference>
<dbReference type="OrthoDB" id="2220779at2"/>
<feature type="signal peptide" evidence="1">
    <location>
        <begin position="1"/>
        <end position="24"/>
    </location>
</feature>
<sequence>MKKLILLIMIAVIGLLAVSCSRKAEPVVLPARDTIDSIDVTIGDEAVNYSDDDWISRFVSAVLDAEGTRRQSIQDMPNEEEYIKIDINCRGSVNTLFVYKEKEIYYIEQPYQGIYQTDASFYEMLIGK</sequence>
<evidence type="ECO:0000313" key="7">
    <source>
        <dbReference type="Proteomes" id="UP000094067"/>
    </source>
</evidence>
<accession>A0A1E3AA12</accession>